<dbReference type="Proteomes" id="UP000321960">
    <property type="component" value="Unassembled WGS sequence"/>
</dbReference>
<proteinExistence type="predicted"/>
<evidence type="ECO:0000313" key="5">
    <source>
        <dbReference type="Proteomes" id="UP001156856"/>
    </source>
</evidence>
<dbReference type="Proteomes" id="UP001156856">
    <property type="component" value="Unassembled WGS sequence"/>
</dbReference>
<comment type="caution">
    <text evidence="2">The sequence shown here is derived from an EMBL/GenBank/DDBJ whole genome shotgun (WGS) entry which is preliminary data.</text>
</comment>
<organism evidence="2 4">
    <name type="scientific">Methylobacterium oxalidis</name>
    <dbReference type="NCBI Taxonomy" id="944322"/>
    <lineage>
        <taxon>Bacteria</taxon>
        <taxon>Pseudomonadati</taxon>
        <taxon>Pseudomonadota</taxon>
        <taxon>Alphaproteobacteria</taxon>
        <taxon>Hyphomicrobiales</taxon>
        <taxon>Methylobacteriaceae</taxon>
        <taxon>Methylobacterium</taxon>
    </lineage>
</organism>
<reference evidence="5" key="2">
    <citation type="journal article" date="2019" name="Int. J. Syst. Evol. Microbiol.">
        <title>The Global Catalogue of Microorganisms (GCM) 10K type strain sequencing project: providing services to taxonomists for standard genome sequencing and annotation.</title>
        <authorList>
            <consortium name="The Broad Institute Genomics Platform"/>
            <consortium name="The Broad Institute Genome Sequencing Center for Infectious Disease"/>
            <person name="Wu L."/>
            <person name="Ma J."/>
        </authorList>
    </citation>
    <scope>NUCLEOTIDE SEQUENCE [LARGE SCALE GENOMIC DNA]</scope>
    <source>
        <strain evidence="5">NBRC 107715</strain>
    </source>
</reference>
<evidence type="ECO:0000259" key="1">
    <source>
        <dbReference type="Pfam" id="PF07007"/>
    </source>
</evidence>
<dbReference type="EMBL" id="BJZU01000012">
    <property type="protein sequence ID" value="GEP02873.1"/>
    <property type="molecule type" value="Genomic_DNA"/>
</dbReference>
<dbReference type="PANTHER" id="PTHR37549">
    <property type="entry name" value="LIPOPROTEIN LPRI"/>
    <property type="match status" value="1"/>
</dbReference>
<name>A0A512IYY5_9HYPH</name>
<dbReference type="EMBL" id="BSPK01000107">
    <property type="protein sequence ID" value="GLS66726.1"/>
    <property type="molecule type" value="Genomic_DNA"/>
</dbReference>
<evidence type="ECO:0000313" key="3">
    <source>
        <dbReference type="EMBL" id="GLS66726.1"/>
    </source>
</evidence>
<feature type="domain" description="Lysozyme inhibitor LprI-like N-terminal" evidence="1">
    <location>
        <begin position="41"/>
        <end position="112"/>
    </location>
</feature>
<protein>
    <recommendedName>
        <fullName evidence="1">Lysozyme inhibitor LprI-like N-terminal domain-containing protein</fullName>
    </recommendedName>
</protein>
<dbReference type="AlphaFoldDB" id="A0A512IYY5"/>
<evidence type="ECO:0000313" key="4">
    <source>
        <dbReference type="Proteomes" id="UP000321960"/>
    </source>
</evidence>
<keyword evidence="5" id="KW-1185">Reference proteome</keyword>
<dbReference type="Pfam" id="PF07007">
    <property type="entry name" value="LprI"/>
    <property type="match status" value="1"/>
</dbReference>
<sequence>MVNDPGLPPIREARMLRLSPTLGLLLAVSLGAPAAAASFPCEGAQAPDEKAVCADRALNDRDVEMAVRFEILKELLPMGGRGKLRDDQEAWLTERRACGADTACLTEAYVSRLKTLRAVFSEFAKQGP</sequence>
<gene>
    <name evidence="3" type="ORF">GCM10007888_51090</name>
    <name evidence="2" type="ORF">MOX02_09110</name>
</gene>
<reference evidence="3" key="4">
    <citation type="submission" date="2023-01" db="EMBL/GenBank/DDBJ databases">
        <title>Draft genome sequence of Methylobacterium oxalidis strain NBRC 107715.</title>
        <authorList>
            <person name="Sun Q."/>
            <person name="Mori K."/>
        </authorList>
    </citation>
    <scope>NUCLEOTIDE SEQUENCE</scope>
    <source>
        <strain evidence="3">NBRC 107715</strain>
    </source>
</reference>
<dbReference type="PANTHER" id="PTHR37549:SF1">
    <property type="entry name" value="LIPOPROTEIN LPRI"/>
    <property type="match status" value="1"/>
</dbReference>
<accession>A0A512IYY5</accession>
<dbReference type="GO" id="GO:0005576">
    <property type="term" value="C:extracellular region"/>
    <property type="evidence" value="ECO:0007669"/>
    <property type="project" value="TreeGrafter"/>
</dbReference>
<evidence type="ECO:0000313" key="2">
    <source>
        <dbReference type="EMBL" id="GEP02873.1"/>
    </source>
</evidence>
<reference evidence="2 4" key="3">
    <citation type="submission" date="2019-07" db="EMBL/GenBank/DDBJ databases">
        <title>Whole genome shotgun sequence of Methylobacterium oxalidis NBRC 107715.</title>
        <authorList>
            <person name="Hosoyama A."/>
            <person name="Uohara A."/>
            <person name="Ohji S."/>
            <person name="Ichikawa N."/>
        </authorList>
    </citation>
    <scope>NUCLEOTIDE SEQUENCE [LARGE SCALE GENOMIC DNA]</scope>
    <source>
        <strain evidence="2 4">NBRC 107715</strain>
    </source>
</reference>
<dbReference type="InterPro" id="IPR009739">
    <property type="entry name" value="LprI-like_N"/>
</dbReference>
<dbReference type="InterPro" id="IPR052755">
    <property type="entry name" value="Lysozyme_Inhibitor_LprI"/>
</dbReference>
<reference evidence="3" key="1">
    <citation type="journal article" date="2014" name="Int. J. Syst. Evol. Microbiol.">
        <title>Complete genome of a new Firmicutes species belonging to the dominant human colonic microbiota ('Ruminococcus bicirculans') reveals two chromosomes and a selective capacity to utilize plant glucans.</title>
        <authorList>
            <consortium name="NISC Comparative Sequencing Program"/>
            <person name="Wegmann U."/>
            <person name="Louis P."/>
            <person name="Goesmann A."/>
            <person name="Henrissat B."/>
            <person name="Duncan S.H."/>
            <person name="Flint H.J."/>
        </authorList>
    </citation>
    <scope>NUCLEOTIDE SEQUENCE</scope>
    <source>
        <strain evidence="3">NBRC 107715</strain>
    </source>
</reference>